<dbReference type="InParanoid" id="C8XH54"/>
<feature type="region of interest" description="Disordered" evidence="1">
    <location>
        <begin position="127"/>
        <end position="149"/>
    </location>
</feature>
<keyword evidence="3" id="KW-1185">Reference proteome</keyword>
<reference evidence="3" key="1">
    <citation type="submission" date="2009-09" db="EMBL/GenBank/DDBJ databases">
        <title>The complete genome of Nakamurella multipartita DSM 44233.</title>
        <authorList>
            <consortium name="US DOE Joint Genome Institute (JGI-PGF)"/>
            <person name="Lucas S."/>
            <person name="Copeland A."/>
            <person name="Lapidus A."/>
            <person name="Glavina del Rio T."/>
            <person name="Dalin E."/>
            <person name="Tice H."/>
            <person name="Bruce D."/>
            <person name="Goodwin L."/>
            <person name="Pitluck S."/>
            <person name="Kyrpides N."/>
            <person name="Mavromatis K."/>
            <person name="Ivanova N."/>
            <person name="Ovchinnikova G."/>
            <person name="Sims D."/>
            <person name="Meincke L."/>
            <person name="Brettin T."/>
            <person name="Detter J.C."/>
            <person name="Han C."/>
            <person name="Larimer F."/>
            <person name="Land M."/>
            <person name="Hauser L."/>
            <person name="Markowitz V."/>
            <person name="Cheng J.-F."/>
            <person name="Hugenholtz P."/>
            <person name="Woyke T."/>
            <person name="Wu D."/>
            <person name="Klenk H.-P."/>
            <person name="Eisen J.A."/>
        </authorList>
    </citation>
    <scope>NUCLEOTIDE SEQUENCE [LARGE SCALE GENOMIC DNA]</scope>
    <source>
        <strain evidence="3">ATCC 700099 / DSM 44233 / CIP 104796 / JCM 9543 / NBRC 105858 / Y-104</strain>
    </source>
</reference>
<evidence type="ECO:0000313" key="2">
    <source>
        <dbReference type="EMBL" id="ACV78260.1"/>
    </source>
</evidence>
<accession>C8XH54</accession>
<dbReference type="Proteomes" id="UP000002218">
    <property type="component" value="Chromosome"/>
</dbReference>
<reference evidence="2 3" key="2">
    <citation type="journal article" date="2010" name="Stand. Genomic Sci.">
        <title>Complete genome sequence of Nakamurella multipartita type strain (Y-104).</title>
        <authorList>
            <person name="Tice H."/>
            <person name="Mayilraj S."/>
            <person name="Sims D."/>
            <person name="Lapidus A."/>
            <person name="Nolan M."/>
            <person name="Lucas S."/>
            <person name="Glavina Del Rio T."/>
            <person name="Copeland A."/>
            <person name="Cheng J.F."/>
            <person name="Meincke L."/>
            <person name="Bruce D."/>
            <person name="Goodwin L."/>
            <person name="Pitluck S."/>
            <person name="Ivanova N."/>
            <person name="Mavromatis K."/>
            <person name="Ovchinnikova G."/>
            <person name="Pati A."/>
            <person name="Chen A."/>
            <person name="Palaniappan K."/>
            <person name="Land M."/>
            <person name="Hauser L."/>
            <person name="Chang Y.J."/>
            <person name="Jeffries C.D."/>
            <person name="Detter J.C."/>
            <person name="Brettin T."/>
            <person name="Rohde M."/>
            <person name="Goker M."/>
            <person name="Bristow J."/>
            <person name="Eisen J.A."/>
            <person name="Markowitz V."/>
            <person name="Hugenholtz P."/>
            <person name="Kyrpides N.C."/>
            <person name="Klenk H.P."/>
            <person name="Chen F."/>
        </authorList>
    </citation>
    <scope>NUCLEOTIDE SEQUENCE [LARGE SCALE GENOMIC DNA]</scope>
    <source>
        <strain evidence="3">ATCC 700099 / DSM 44233 / CIP 104796 / JCM 9543 / NBRC 105858 / Y-104</strain>
    </source>
</reference>
<gene>
    <name evidence="2" type="ordered locus">Namu_1871</name>
</gene>
<proteinExistence type="predicted"/>
<dbReference type="EMBL" id="CP001737">
    <property type="protein sequence ID" value="ACV78260.1"/>
    <property type="molecule type" value="Genomic_DNA"/>
</dbReference>
<evidence type="ECO:0000313" key="3">
    <source>
        <dbReference type="Proteomes" id="UP000002218"/>
    </source>
</evidence>
<dbReference type="HOGENOM" id="CLU_1271180_0_0_11"/>
<protein>
    <submittedName>
        <fullName evidence="2">Uncharacterized protein</fullName>
    </submittedName>
</protein>
<evidence type="ECO:0000256" key="1">
    <source>
        <dbReference type="SAM" id="MobiDB-lite"/>
    </source>
</evidence>
<sequence length="217" mass="22501">MDPMTALDVALVDRWFDRLRSVDPSAIGAWGVRPTSQELAALEEGRIGLGLAVRDLPAPAAVVELTEVPALMLRDYLAGFAAGVSEARRLLAVEPSVDLFGGLDPGADAGGALALAAGLNAAAAALTDPDRDPRRSGFTADGPTAAESARSAGVSAAELVVDGADLHRIAAVAAGAAGNGWRVGLPPENRDGERADYRDAPMVVKLLWRVVFLRTRT</sequence>
<dbReference type="AlphaFoldDB" id="C8XH54"/>
<name>C8XH54_NAKMY</name>
<organism evidence="2 3">
    <name type="scientific">Nakamurella multipartita (strain ATCC 700099 / DSM 44233 / CIP 104796 / JCM 9543 / NBRC 105858 / Y-104)</name>
    <name type="common">Microsphaera multipartita</name>
    <dbReference type="NCBI Taxonomy" id="479431"/>
    <lineage>
        <taxon>Bacteria</taxon>
        <taxon>Bacillati</taxon>
        <taxon>Actinomycetota</taxon>
        <taxon>Actinomycetes</taxon>
        <taxon>Nakamurellales</taxon>
        <taxon>Nakamurellaceae</taxon>
        <taxon>Nakamurella</taxon>
    </lineage>
</organism>
<dbReference type="KEGG" id="nml:Namu_1871"/>